<proteinExistence type="predicted"/>
<dbReference type="InterPro" id="IPR000873">
    <property type="entry name" value="AMP-dep_synth/lig_dom"/>
</dbReference>
<dbReference type="Gene3D" id="3.40.50.12780">
    <property type="entry name" value="N-terminal domain of ligase-like"/>
    <property type="match status" value="1"/>
</dbReference>
<dbReference type="SUPFAM" id="SSF56801">
    <property type="entry name" value="Acetyl-CoA synthetase-like"/>
    <property type="match status" value="1"/>
</dbReference>
<comment type="caution">
    <text evidence="3">The sequence shown here is derived from an EMBL/GenBank/DDBJ whole genome shotgun (WGS) entry which is preliminary data.</text>
</comment>
<dbReference type="EMBL" id="JBHSKL010000009">
    <property type="protein sequence ID" value="MFC5224446.1"/>
    <property type="molecule type" value="Genomic_DNA"/>
</dbReference>
<evidence type="ECO:0000313" key="3">
    <source>
        <dbReference type="EMBL" id="MFC5224446.1"/>
    </source>
</evidence>
<dbReference type="RefSeq" id="WP_344643859.1">
    <property type="nucleotide sequence ID" value="NZ_BAAASS010000005.1"/>
</dbReference>
<dbReference type="Gene3D" id="3.30.300.30">
    <property type="match status" value="1"/>
</dbReference>
<dbReference type="PANTHER" id="PTHR45527:SF1">
    <property type="entry name" value="FATTY ACID SYNTHASE"/>
    <property type="match status" value="1"/>
</dbReference>
<protein>
    <submittedName>
        <fullName evidence="3">AMP-binding protein</fullName>
    </submittedName>
</protein>
<evidence type="ECO:0000259" key="1">
    <source>
        <dbReference type="Pfam" id="PF00501"/>
    </source>
</evidence>
<dbReference type="Pfam" id="PF13193">
    <property type="entry name" value="AMP-binding_C"/>
    <property type="match status" value="1"/>
</dbReference>
<name>A0ABW0D4L5_STRFI</name>
<dbReference type="InterPro" id="IPR042099">
    <property type="entry name" value="ANL_N_sf"/>
</dbReference>
<dbReference type="InterPro" id="IPR020845">
    <property type="entry name" value="AMP-binding_CS"/>
</dbReference>
<sequence>MTDRLLDDWFRDGLAANPHGPALRAGADLLDYTELDLRARAWAAALTADGHRPRRVGLLAGKNADTYAAFLGILYAGAAVVPLGADVPAERNAAVADAAGIDALVTGEARAFAPGPGVRVLTRPDPPGAAAFRGPAGREPGDLAYILFTSGSTGRPKGVPITHRNVSAFLTAALPRYDVGPGDRCSQIYELTFDLAVLDLFLAWGTGACLCALTRLQALSPERCVRTHRLTFWHSTPSLIAAAGRSGLHPGGLSRLRYAVFCGEPLPVTVARTVRTAAPGAVLDNIYGPTELTIACTAYRWHIDDEPDWSTPTVPIGVPLDGMDFVLLGPDGRPADDTGELCMTGPQMFGGYLDPANDRGRFVELRGRRWYRTGDRCLLDGKAGLVHLGRDDSQVKIQGYRVELAEVEEALRRAAPGRDAAVCTVDTARGTELAAFLIGAPPDSADVQTRLAGLLPAYMLPRHLWVLPEAPLNRNGKTDRAALRAEAARRAGSGS</sequence>
<dbReference type="PROSITE" id="PS00455">
    <property type="entry name" value="AMP_BINDING"/>
    <property type="match status" value="1"/>
</dbReference>
<evidence type="ECO:0000259" key="2">
    <source>
        <dbReference type="Pfam" id="PF13193"/>
    </source>
</evidence>
<organism evidence="3 4">
    <name type="scientific">Streptomyces fimbriatus</name>
    <dbReference type="NCBI Taxonomy" id="68197"/>
    <lineage>
        <taxon>Bacteria</taxon>
        <taxon>Bacillati</taxon>
        <taxon>Actinomycetota</taxon>
        <taxon>Actinomycetes</taxon>
        <taxon>Kitasatosporales</taxon>
        <taxon>Streptomycetaceae</taxon>
        <taxon>Streptomyces</taxon>
    </lineage>
</organism>
<reference evidence="4" key="1">
    <citation type="journal article" date="2019" name="Int. J. Syst. Evol. Microbiol.">
        <title>The Global Catalogue of Microorganisms (GCM) 10K type strain sequencing project: providing services to taxonomists for standard genome sequencing and annotation.</title>
        <authorList>
            <consortium name="The Broad Institute Genomics Platform"/>
            <consortium name="The Broad Institute Genome Sequencing Center for Infectious Disease"/>
            <person name="Wu L."/>
            <person name="Ma J."/>
        </authorList>
    </citation>
    <scope>NUCLEOTIDE SEQUENCE [LARGE SCALE GENOMIC DNA]</scope>
    <source>
        <strain evidence="4">CCM 8479</strain>
    </source>
</reference>
<dbReference type="Proteomes" id="UP001596156">
    <property type="component" value="Unassembled WGS sequence"/>
</dbReference>
<keyword evidence="4" id="KW-1185">Reference proteome</keyword>
<dbReference type="Pfam" id="PF00501">
    <property type="entry name" value="AMP-binding"/>
    <property type="match status" value="1"/>
</dbReference>
<dbReference type="PANTHER" id="PTHR45527">
    <property type="entry name" value="NONRIBOSOMAL PEPTIDE SYNTHETASE"/>
    <property type="match status" value="1"/>
</dbReference>
<dbReference type="InterPro" id="IPR025110">
    <property type="entry name" value="AMP-bd_C"/>
</dbReference>
<feature type="domain" description="AMP-binding enzyme C-terminal" evidence="2">
    <location>
        <begin position="406"/>
        <end position="477"/>
    </location>
</feature>
<dbReference type="InterPro" id="IPR045851">
    <property type="entry name" value="AMP-bd_C_sf"/>
</dbReference>
<feature type="domain" description="AMP-dependent synthetase/ligase" evidence="1">
    <location>
        <begin position="15"/>
        <end position="353"/>
    </location>
</feature>
<gene>
    <name evidence="3" type="ORF">ACFPN6_07510</name>
</gene>
<evidence type="ECO:0000313" key="4">
    <source>
        <dbReference type="Proteomes" id="UP001596156"/>
    </source>
</evidence>
<accession>A0ABW0D4L5</accession>